<gene>
    <name evidence="2" type="ORF">BINO364_LOCUS12167</name>
</gene>
<keyword evidence="1" id="KW-0472">Membrane</keyword>
<reference evidence="2" key="1">
    <citation type="submission" date="2021-12" db="EMBL/GenBank/DDBJ databases">
        <authorList>
            <person name="Martin H S."/>
        </authorList>
    </citation>
    <scope>NUCLEOTIDE SEQUENCE</scope>
</reference>
<feature type="transmembrane region" description="Helical" evidence="1">
    <location>
        <begin position="58"/>
        <end position="81"/>
    </location>
</feature>
<protein>
    <submittedName>
        <fullName evidence="2">Uncharacterized protein</fullName>
    </submittedName>
</protein>
<feature type="transmembrane region" description="Helical" evidence="1">
    <location>
        <begin position="259"/>
        <end position="279"/>
    </location>
</feature>
<evidence type="ECO:0000256" key="1">
    <source>
        <dbReference type="SAM" id="Phobius"/>
    </source>
</evidence>
<dbReference type="Proteomes" id="UP000838878">
    <property type="component" value="Chromosome 6"/>
</dbReference>
<feature type="non-terminal residue" evidence="2">
    <location>
        <position position="324"/>
    </location>
</feature>
<name>A0A8J9V7M5_9NEOP</name>
<feature type="transmembrane region" description="Helical" evidence="1">
    <location>
        <begin position="285"/>
        <end position="306"/>
    </location>
</feature>
<evidence type="ECO:0000313" key="3">
    <source>
        <dbReference type="Proteomes" id="UP000838878"/>
    </source>
</evidence>
<dbReference type="AlphaFoldDB" id="A0A8J9V7M5"/>
<feature type="transmembrane region" description="Helical" evidence="1">
    <location>
        <begin position="184"/>
        <end position="207"/>
    </location>
</feature>
<dbReference type="PANTHER" id="PTHR36694:SF11">
    <property type="entry name" value="LP21121P-RELATED"/>
    <property type="match status" value="1"/>
</dbReference>
<dbReference type="OrthoDB" id="7477646at2759"/>
<proteinExistence type="predicted"/>
<keyword evidence="1" id="KW-1133">Transmembrane helix</keyword>
<keyword evidence="1" id="KW-0812">Transmembrane</keyword>
<dbReference type="PANTHER" id="PTHR36694">
    <property type="entry name" value="PASIFLORA 1, ISOFORM A-RELATED"/>
    <property type="match status" value="1"/>
</dbReference>
<accession>A0A8J9V7M5</accession>
<evidence type="ECO:0000313" key="2">
    <source>
        <dbReference type="EMBL" id="CAH0726737.1"/>
    </source>
</evidence>
<feature type="transmembrane region" description="Helical" evidence="1">
    <location>
        <begin position="227"/>
        <end position="247"/>
    </location>
</feature>
<keyword evidence="3" id="KW-1185">Reference proteome</keyword>
<sequence>MRKCCFCVPLRKGVIIFGYVNLVFSLLLFPFLVFLLVEELTTGKKAKEEEDDGIFRTSIIHLPLTITFLIVDVIMTIILLIGAHKRHRSLLRVYFYCGVLFQVLTLCVDLVYFDFREYIENIVYFTCLDCSRWNRRLSVSKVSRRVTHVAMSATVETNLKDKICSYVEIPILTRCCFCLPLRKGLIAFAYINLMLTLAVTSMLSMYITSVRTSNLDLQDESEYPRLIADTTALVLEVTMTLIFIVALHRKHVLLMKIYLYFEIIFSVIGFVYSLAFLTKETASELFLILFQLMVQIYLVILIWSSIVKMQRDGTVKYTREQDAV</sequence>
<feature type="transmembrane region" description="Helical" evidence="1">
    <location>
        <begin position="93"/>
        <end position="113"/>
    </location>
</feature>
<organism evidence="2 3">
    <name type="scientific">Brenthis ino</name>
    <name type="common">lesser marbled fritillary</name>
    <dbReference type="NCBI Taxonomy" id="405034"/>
    <lineage>
        <taxon>Eukaryota</taxon>
        <taxon>Metazoa</taxon>
        <taxon>Ecdysozoa</taxon>
        <taxon>Arthropoda</taxon>
        <taxon>Hexapoda</taxon>
        <taxon>Insecta</taxon>
        <taxon>Pterygota</taxon>
        <taxon>Neoptera</taxon>
        <taxon>Endopterygota</taxon>
        <taxon>Lepidoptera</taxon>
        <taxon>Glossata</taxon>
        <taxon>Ditrysia</taxon>
        <taxon>Papilionoidea</taxon>
        <taxon>Nymphalidae</taxon>
        <taxon>Heliconiinae</taxon>
        <taxon>Argynnini</taxon>
        <taxon>Brenthis</taxon>
    </lineage>
</organism>
<dbReference type="EMBL" id="OV170226">
    <property type="protein sequence ID" value="CAH0726737.1"/>
    <property type="molecule type" value="Genomic_DNA"/>
</dbReference>
<feature type="transmembrane region" description="Helical" evidence="1">
    <location>
        <begin position="16"/>
        <end position="37"/>
    </location>
</feature>